<dbReference type="InterPro" id="IPR029063">
    <property type="entry name" value="SAM-dependent_MTases_sf"/>
</dbReference>
<name>A0A9J7AS86_9PROT</name>
<dbReference type="AlphaFoldDB" id="A0A9J7AS86"/>
<dbReference type="PANTHER" id="PTHR11579">
    <property type="entry name" value="PROTEIN-L-ISOASPARTATE O-METHYLTRANSFERASE"/>
    <property type="match status" value="1"/>
</dbReference>
<dbReference type="EMBL" id="CP102480">
    <property type="protein sequence ID" value="UUX50078.1"/>
    <property type="molecule type" value="Genomic_DNA"/>
</dbReference>
<dbReference type="SUPFAM" id="SSF53335">
    <property type="entry name" value="S-adenosyl-L-methionine-dependent methyltransferases"/>
    <property type="match status" value="1"/>
</dbReference>
<dbReference type="PANTHER" id="PTHR11579:SF18">
    <property type="entry name" value="PROTEIN-L-ISOASPARTATE O-METHYLTRANSFERASE"/>
    <property type="match status" value="1"/>
</dbReference>
<reference evidence="4" key="1">
    <citation type="submission" date="2022-08" db="EMBL/GenBank/DDBJ databases">
        <title>Nisaea acidiphila sp. nov., isolated from a marine algal debris and emended description of the genus Nisaea Urios et al. 2008.</title>
        <authorList>
            <person name="Kwon K."/>
        </authorList>
    </citation>
    <scope>NUCLEOTIDE SEQUENCE</scope>
    <source>
        <strain evidence="4">MEBiC11861</strain>
    </source>
</reference>
<dbReference type="GO" id="GO:0005737">
    <property type="term" value="C:cytoplasm"/>
    <property type="evidence" value="ECO:0007669"/>
    <property type="project" value="TreeGrafter"/>
</dbReference>
<keyword evidence="5" id="KW-1185">Reference proteome</keyword>
<dbReference type="InterPro" id="IPR000682">
    <property type="entry name" value="PCMT"/>
</dbReference>
<dbReference type="KEGG" id="naci:NUH88_22170"/>
<dbReference type="Pfam" id="PF01135">
    <property type="entry name" value="PCMT"/>
    <property type="match status" value="1"/>
</dbReference>
<proteinExistence type="inferred from homology"/>
<gene>
    <name evidence="4" type="ORF">NUH88_22170</name>
</gene>
<evidence type="ECO:0000256" key="2">
    <source>
        <dbReference type="ARBA" id="ARBA00013346"/>
    </source>
</evidence>
<dbReference type="CDD" id="cd02440">
    <property type="entry name" value="AdoMet_MTases"/>
    <property type="match status" value="1"/>
</dbReference>
<evidence type="ECO:0000313" key="5">
    <source>
        <dbReference type="Proteomes" id="UP001060336"/>
    </source>
</evidence>
<dbReference type="Proteomes" id="UP001060336">
    <property type="component" value="Chromosome"/>
</dbReference>
<evidence type="ECO:0000313" key="4">
    <source>
        <dbReference type="EMBL" id="UUX50078.1"/>
    </source>
</evidence>
<dbReference type="Gene3D" id="3.40.50.150">
    <property type="entry name" value="Vaccinia Virus protein VP39"/>
    <property type="match status" value="1"/>
</dbReference>
<evidence type="ECO:0000256" key="1">
    <source>
        <dbReference type="ARBA" id="ARBA00005369"/>
    </source>
</evidence>
<sequence length="219" mass="23683">MSDFATARHNMVESQIRTNKVTDTAIIEAFEFVPRELFVPKPMMGVAYVDEDLAIGSGRILMEAMVFARLLQTALPDKSDQVLDVACGCGYSTAILSRVSGTVYGIESDEEMVSLANERLGSLDVDNAAVVSGNPLDGYTKKAPYSLIVIGGGVERIPDPLIAQLSDGGRLVTILYEDGARQGTAVLVEKFGSTVSKRVIFDASVPLLPEFRNEPKFVF</sequence>
<dbReference type="RefSeq" id="WP_257769075.1">
    <property type="nucleotide sequence ID" value="NZ_CP102480.1"/>
</dbReference>
<organism evidence="4 5">
    <name type="scientific">Nisaea acidiphila</name>
    <dbReference type="NCBI Taxonomy" id="1862145"/>
    <lineage>
        <taxon>Bacteria</taxon>
        <taxon>Pseudomonadati</taxon>
        <taxon>Pseudomonadota</taxon>
        <taxon>Alphaproteobacteria</taxon>
        <taxon>Rhodospirillales</taxon>
        <taxon>Thalassobaculaceae</taxon>
        <taxon>Nisaea</taxon>
    </lineage>
</organism>
<dbReference type="GO" id="GO:0004719">
    <property type="term" value="F:protein-L-isoaspartate (D-aspartate) O-methyltransferase activity"/>
    <property type="evidence" value="ECO:0007669"/>
    <property type="project" value="InterPro"/>
</dbReference>
<accession>A0A9J7AS86</accession>
<protein>
    <recommendedName>
        <fullName evidence="2">Protein-L-isoaspartate O-methyltransferase</fullName>
    </recommendedName>
    <alternativeName>
        <fullName evidence="3">Protein L-isoaspartyl methyltransferase</fullName>
    </alternativeName>
</protein>
<comment type="similarity">
    <text evidence="1">Belongs to the methyltransferase superfamily. L-isoaspartyl/D-aspartyl protein methyltransferase family.</text>
</comment>
<evidence type="ECO:0000256" key="3">
    <source>
        <dbReference type="ARBA" id="ARBA00030757"/>
    </source>
</evidence>